<evidence type="ECO:0000256" key="3">
    <source>
        <dbReference type="ARBA" id="ARBA00022527"/>
    </source>
</evidence>
<sequence length="694" mass="77646">MDEKSRKPEDTPFKQQKLKAWQPILTPNWVIGTFAVVGLIFIPIGIVLHTESDNVVEYSIQYDGDGVAESSNIVDLGSGCYLSDEDEGDTFDVTERGCRITFTIEKEMKAPVYLYYQLDNFYQNHRRYVQSRSDAQLRGDATASTSDCSPLTTTGGGMSKYNSTAEDAIGSNSTDYTLMPCGLIANSLFNDIFWVNKLTTGGKTYYQNDTYEGKTLVNLVDQTGIAWKSDVETKFQNIDLADLSDADSTMLLWQNPRYRYIIPMYEGQEPIANKTAWTTAAPAYGVQDEHFIVWMRTAGLPSFRKLYGRIDTDLAEGTELEFLVSSNFVVSTFEGKKSIVMSTTSWFGGRNPFLGIAYIIVGALCMVLAILFFAKHKLSPRKLGDTRYLVSKLSKRAATQLRVVLKMLASRYELLEKIGNGAFGEVHRAKDLQSGEIRAIKRLRMNDDGQLAVVPAAQFQEIEALRQLQHPNIVKLLDVVPDGGYIALVLEYMPADLLSVVRNREEPLRAADVRGLLRMLLHGVACCHDHNVLHRDLKPGNLLLGADGVLKLSDFGLATVFVGQQGRSYSHQVATRWYRAPELLFGARHYDAAVDMWAVGTVFAELLRPTPLFAGQNDLDQIFRVTQVLGGIEKQWPGVRELPDFNKVSFPAYEPMPLSKLFPDADTSAVDLLSKLLMLDPSKRLSARQVTRWI</sequence>
<evidence type="ECO:0000256" key="8">
    <source>
        <dbReference type="ARBA" id="ARBA00022840"/>
    </source>
</evidence>
<evidence type="ECO:0000256" key="7">
    <source>
        <dbReference type="ARBA" id="ARBA00022777"/>
    </source>
</evidence>
<dbReference type="PANTHER" id="PTHR10926:SF0">
    <property type="entry name" value="CDC50, ISOFORM A"/>
    <property type="match status" value="1"/>
</dbReference>
<keyword evidence="4" id="KW-0808">Transferase</keyword>
<proteinExistence type="inferred from homology"/>
<dbReference type="Gene3D" id="3.30.200.20">
    <property type="entry name" value="Phosphorylase Kinase, domain 1"/>
    <property type="match status" value="1"/>
</dbReference>
<evidence type="ECO:0000256" key="9">
    <source>
        <dbReference type="ARBA" id="ARBA00022989"/>
    </source>
</evidence>
<dbReference type="VEuPathDB" id="FungiDB:KRP22_2931"/>
<dbReference type="VEuPathDB" id="FungiDB:KRP23_3828"/>
<dbReference type="STRING" id="164328.H3HDF6"/>
<dbReference type="InterPro" id="IPR008271">
    <property type="entry name" value="Ser/Thr_kinase_AS"/>
</dbReference>
<dbReference type="Gene3D" id="1.10.510.10">
    <property type="entry name" value="Transferase(Phosphotransferase) domain 1"/>
    <property type="match status" value="1"/>
</dbReference>
<evidence type="ECO:0000256" key="4">
    <source>
        <dbReference type="ARBA" id="ARBA00022679"/>
    </source>
</evidence>
<evidence type="ECO:0000256" key="5">
    <source>
        <dbReference type="ARBA" id="ARBA00022692"/>
    </source>
</evidence>
<dbReference type="GO" id="GO:0004674">
    <property type="term" value="F:protein serine/threonine kinase activity"/>
    <property type="evidence" value="ECO:0007669"/>
    <property type="project" value="UniProtKB-KW"/>
</dbReference>
<dbReference type="PROSITE" id="PS50011">
    <property type="entry name" value="PROTEIN_KINASE_DOM"/>
    <property type="match status" value="1"/>
</dbReference>
<dbReference type="HOGENOM" id="CLU_025025_3_0_1"/>
<keyword evidence="10 12" id="KW-0472">Membrane</keyword>
<dbReference type="EnsemblProtists" id="Phyra96104">
    <property type="protein sequence ID" value="Phyra96104"/>
    <property type="gene ID" value="Phyra96104"/>
</dbReference>
<dbReference type="Pfam" id="PF00069">
    <property type="entry name" value="Pkinase"/>
    <property type="match status" value="1"/>
</dbReference>
<accession>H3HDF6</accession>
<evidence type="ECO:0000259" key="13">
    <source>
        <dbReference type="PROSITE" id="PS50011"/>
    </source>
</evidence>
<dbReference type="eggNOG" id="KOG0659">
    <property type="taxonomic scope" value="Eukaryota"/>
</dbReference>
<dbReference type="OMA" id="GIACCHE"/>
<dbReference type="GO" id="GO:0005783">
    <property type="term" value="C:endoplasmic reticulum"/>
    <property type="evidence" value="ECO:0000318"/>
    <property type="project" value="GO_Central"/>
</dbReference>
<keyword evidence="7" id="KW-0418">Kinase</keyword>
<dbReference type="SMART" id="SM00220">
    <property type="entry name" value="S_TKc"/>
    <property type="match status" value="1"/>
</dbReference>
<dbReference type="VEuPathDB" id="FungiDB:KRP23_3829"/>
<keyword evidence="6 11" id="KW-0547">Nucleotide-binding</keyword>
<comment type="similarity">
    <text evidence="2">Belongs to the CDC50/LEM3 family.</text>
</comment>
<dbReference type="InterPro" id="IPR005045">
    <property type="entry name" value="CDC50/LEM3_fam"/>
</dbReference>
<dbReference type="Pfam" id="PF03381">
    <property type="entry name" value="CDC50"/>
    <property type="match status" value="1"/>
</dbReference>
<evidence type="ECO:0000256" key="11">
    <source>
        <dbReference type="PROSITE-ProRule" id="PRU10141"/>
    </source>
</evidence>
<keyword evidence="9 12" id="KW-1133">Transmembrane helix</keyword>
<dbReference type="EMBL" id="DS566059">
    <property type="status" value="NOT_ANNOTATED_CDS"/>
    <property type="molecule type" value="Genomic_DNA"/>
</dbReference>
<keyword evidence="15" id="KW-1185">Reference proteome</keyword>
<dbReference type="GO" id="GO:0005524">
    <property type="term" value="F:ATP binding"/>
    <property type="evidence" value="ECO:0007669"/>
    <property type="project" value="UniProtKB-UniRule"/>
</dbReference>
<evidence type="ECO:0000256" key="10">
    <source>
        <dbReference type="ARBA" id="ARBA00023136"/>
    </source>
</evidence>
<evidence type="ECO:0000313" key="14">
    <source>
        <dbReference type="EnsemblProtists" id="Phyra96104"/>
    </source>
</evidence>
<name>H3HDF6_PHYRM</name>
<keyword evidence="3" id="KW-0723">Serine/threonine-protein kinase</keyword>
<dbReference type="InterPro" id="IPR017441">
    <property type="entry name" value="Protein_kinase_ATP_BS"/>
</dbReference>
<keyword evidence="8 11" id="KW-0067">ATP-binding</keyword>
<dbReference type="PROSITE" id="PS00108">
    <property type="entry name" value="PROTEIN_KINASE_ST"/>
    <property type="match status" value="1"/>
</dbReference>
<dbReference type="GO" id="GO:0005886">
    <property type="term" value="C:plasma membrane"/>
    <property type="evidence" value="ECO:0000318"/>
    <property type="project" value="GO_Central"/>
</dbReference>
<dbReference type="AlphaFoldDB" id="H3HDF6"/>
<organism evidence="14 15">
    <name type="scientific">Phytophthora ramorum</name>
    <name type="common">Sudden oak death agent</name>
    <dbReference type="NCBI Taxonomy" id="164328"/>
    <lineage>
        <taxon>Eukaryota</taxon>
        <taxon>Sar</taxon>
        <taxon>Stramenopiles</taxon>
        <taxon>Oomycota</taxon>
        <taxon>Peronosporomycetes</taxon>
        <taxon>Peronosporales</taxon>
        <taxon>Peronosporaceae</taxon>
        <taxon>Phytophthora</taxon>
    </lineage>
</organism>
<protein>
    <recommendedName>
        <fullName evidence="13">Protein kinase domain-containing protein</fullName>
    </recommendedName>
</protein>
<feature type="transmembrane region" description="Helical" evidence="12">
    <location>
        <begin position="353"/>
        <end position="374"/>
    </location>
</feature>
<dbReference type="Proteomes" id="UP000005238">
    <property type="component" value="Unassembled WGS sequence"/>
</dbReference>
<dbReference type="PANTHER" id="PTHR10926">
    <property type="entry name" value="CELL CYCLE CONTROL PROTEIN 50"/>
    <property type="match status" value="1"/>
</dbReference>
<evidence type="ECO:0000313" key="15">
    <source>
        <dbReference type="Proteomes" id="UP000005238"/>
    </source>
</evidence>
<evidence type="ECO:0000256" key="12">
    <source>
        <dbReference type="SAM" id="Phobius"/>
    </source>
</evidence>
<dbReference type="InterPro" id="IPR000719">
    <property type="entry name" value="Prot_kinase_dom"/>
</dbReference>
<dbReference type="GO" id="GO:0005794">
    <property type="term" value="C:Golgi apparatus"/>
    <property type="evidence" value="ECO:0000318"/>
    <property type="project" value="GO_Central"/>
</dbReference>
<dbReference type="FunCoup" id="H3HDF6">
    <property type="interactions" value="80"/>
</dbReference>
<dbReference type="PROSITE" id="PS00107">
    <property type="entry name" value="PROTEIN_KINASE_ATP"/>
    <property type="match status" value="1"/>
</dbReference>
<feature type="binding site" evidence="11">
    <location>
        <position position="441"/>
    </location>
    <ligand>
        <name>ATP</name>
        <dbReference type="ChEBI" id="CHEBI:30616"/>
    </ligand>
</feature>
<feature type="domain" description="Protein kinase" evidence="13">
    <location>
        <begin position="412"/>
        <end position="694"/>
    </location>
</feature>
<dbReference type="SUPFAM" id="SSF56112">
    <property type="entry name" value="Protein kinase-like (PK-like)"/>
    <property type="match status" value="1"/>
</dbReference>
<feature type="transmembrane region" description="Helical" evidence="12">
    <location>
        <begin position="24"/>
        <end position="48"/>
    </location>
</feature>
<dbReference type="FunFam" id="1.10.510.10:FF:000624">
    <property type="entry name" value="Mitogen-activated protein kinase"/>
    <property type="match status" value="1"/>
</dbReference>
<dbReference type="InParanoid" id="H3HDF6"/>
<keyword evidence="5 12" id="KW-0812">Transmembrane</keyword>
<dbReference type="InterPro" id="IPR011009">
    <property type="entry name" value="Kinase-like_dom_sf"/>
</dbReference>
<evidence type="ECO:0000256" key="6">
    <source>
        <dbReference type="ARBA" id="ARBA00022741"/>
    </source>
</evidence>
<comment type="subcellular location">
    <subcellularLocation>
        <location evidence="1">Membrane</location>
        <topology evidence="1">Multi-pass membrane protein</topology>
    </subcellularLocation>
</comment>
<reference evidence="15" key="1">
    <citation type="journal article" date="2006" name="Science">
        <title>Phytophthora genome sequences uncover evolutionary origins and mechanisms of pathogenesis.</title>
        <authorList>
            <person name="Tyler B.M."/>
            <person name="Tripathy S."/>
            <person name="Zhang X."/>
            <person name="Dehal P."/>
            <person name="Jiang R.H."/>
            <person name="Aerts A."/>
            <person name="Arredondo F.D."/>
            <person name="Baxter L."/>
            <person name="Bensasson D."/>
            <person name="Beynon J.L."/>
            <person name="Chapman J."/>
            <person name="Damasceno C.M."/>
            <person name="Dorrance A.E."/>
            <person name="Dou D."/>
            <person name="Dickerman A.W."/>
            <person name="Dubchak I.L."/>
            <person name="Garbelotto M."/>
            <person name="Gijzen M."/>
            <person name="Gordon S.G."/>
            <person name="Govers F."/>
            <person name="Grunwald N.J."/>
            <person name="Huang W."/>
            <person name="Ivors K.L."/>
            <person name="Jones R.W."/>
            <person name="Kamoun S."/>
            <person name="Krampis K."/>
            <person name="Lamour K.H."/>
            <person name="Lee M.K."/>
            <person name="McDonald W.H."/>
            <person name="Medina M."/>
            <person name="Meijer H.J."/>
            <person name="Nordberg E.K."/>
            <person name="Maclean D.J."/>
            <person name="Ospina-Giraldo M.D."/>
            <person name="Morris P.F."/>
            <person name="Phuntumart V."/>
            <person name="Putnam N.H."/>
            <person name="Rash S."/>
            <person name="Rose J.K."/>
            <person name="Sakihama Y."/>
            <person name="Salamov A.A."/>
            <person name="Savidor A."/>
            <person name="Scheuring C.F."/>
            <person name="Smith B.M."/>
            <person name="Sobral B.W."/>
            <person name="Terry A."/>
            <person name="Torto-Alalibo T.A."/>
            <person name="Win J."/>
            <person name="Xu Z."/>
            <person name="Zhang H."/>
            <person name="Grigoriev I.V."/>
            <person name="Rokhsar D.S."/>
            <person name="Boore J.L."/>
        </authorList>
    </citation>
    <scope>NUCLEOTIDE SEQUENCE [LARGE SCALE GENOMIC DNA]</scope>
    <source>
        <strain evidence="15">Pr102</strain>
    </source>
</reference>
<evidence type="ECO:0000256" key="1">
    <source>
        <dbReference type="ARBA" id="ARBA00004141"/>
    </source>
</evidence>
<evidence type="ECO:0000256" key="2">
    <source>
        <dbReference type="ARBA" id="ARBA00009457"/>
    </source>
</evidence>
<dbReference type="VEuPathDB" id="FungiDB:KRP22_6902"/>
<reference evidence="14" key="2">
    <citation type="submission" date="2015-06" db="UniProtKB">
        <authorList>
            <consortium name="EnsemblProtists"/>
        </authorList>
    </citation>
    <scope>IDENTIFICATION</scope>
    <source>
        <strain evidence="14">Pr102</strain>
    </source>
</reference>
<dbReference type="eggNOG" id="KOG2952">
    <property type="taxonomic scope" value="Eukaryota"/>
</dbReference>